<reference evidence="2" key="1">
    <citation type="journal article" date="2016" name="Nat. Commun.">
        <title>The Gonium pectorale genome demonstrates co-option of cell cycle regulation during the evolution of multicellularity.</title>
        <authorList>
            <person name="Hanschen E.R."/>
            <person name="Marriage T.N."/>
            <person name="Ferris P.J."/>
            <person name="Hamaji T."/>
            <person name="Toyoda A."/>
            <person name="Fujiyama A."/>
            <person name="Neme R."/>
            <person name="Noguchi H."/>
            <person name="Minakuchi Y."/>
            <person name="Suzuki M."/>
            <person name="Kawai-Toyooka H."/>
            <person name="Smith D.R."/>
            <person name="Sparks H."/>
            <person name="Anderson J."/>
            <person name="Bakaric R."/>
            <person name="Luria V."/>
            <person name="Karger A."/>
            <person name="Kirschner M.W."/>
            <person name="Durand P.M."/>
            <person name="Michod R.E."/>
            <person name="Nozaki H."/>
            <person name="Olson B.J."/>
        </authorList>
    </citation>
    <scope>NUCLEOTIDE SEQUENCE [LARGE SCALE GENOMIC DNA]</scope>
    <source>
        <strain evidence="2">NIES-2863</strain>
    </source>
</reference>
<dbReference type="Proteomes" id="UP000075714">
    <property type="component" value="Unassembled WGS sequence"/>
</dbReference>
<organism evidence="1 2">
    <name type="scientific">Gonium pectorale</name>
    <name type="common">Green alga</name>
    <dbReference type="NCBI Taxonomy" id="33097"/>
    <lineage>
        <taxon>Eukaryota</taxon>
        <taxon>Viridiplantae</taxon>
        <taxon>Chlorophyta</taxon>
        <taxon>core chlorophytes</taxon>
        <taxon>Chlorophyceae</taxon>
        <taxon>CS clade</taxon>
        <taxon>Chlamydomonadales</taxon>
        <taxon>Volvocaceae</taxon>
        <taxon>Gonium</taxon>
    </lineage>
</organism>
<keyword evidence="2" id="KW-1185">Reference proteome</keyword>
<accession>A0A150GDJ0</accession>
<dbReference type="AlphaFoldDB" id="A0A150GDJ0"/>
<evidence type="ECO:0000313" key="2">
    <source>
        <dbReference type="Proteomes" id="UP000075714"/>
    </source>
</evidence>
<dbReference type="OrthoDB" id="530443at2759"/>
<gene>
    <name evidence="1" type="ORF">GPECTOR_34g814</name>
</gene>
<protein>
    <submittedName>
        <fullName evidence="1">Uncharacterized protein</fullName>
    </submittedName>
</protein>
<evidence type="ECO:0000313" key="1">
    <source>
        <dbReference type="EMBL" id="KXZ47655.1"/>
    </source>
</evidence>
<proteinExistence type="predicted"/>
<sequence length="143" mass="14803">MTSSMTSTPALMSAGPSGEFSIAAQAALGSRGSAADLKAEVEHISACAAIGRGSRPIGIPRAGPFMASTYHPAAGAFMAGFVPPHQLAAASVQDSDAMLVHSHRHKSTAERLRTAVFEQTGHMSHTTAAAFLQSAQFQPSKRK</sequence>
<name>A0A150GDJ0_GONPE</name>
<comment type="caution">
    <text evidence="1">The sequence shown here is derived from an EMBL/GenBank/DDBJ whole genome shotgun (WGS) entry which is preliminary data.</text>
</comment>
<dbReference type="EMBL" id="LSYV01000035">
    <property type="protein sequence ID" value="KXZ47655.1"/>
    <property type="molecule type" value="Genomic_DNA"/>
</dbReference>